<dbReference type="InterPro" id="IPR015330">
    <property type="entry name" value="DNA_primase/pol_bifunc_N"/>
</dbReference>
<dbReference type="EMBL" id="JAGDYM010000017">
    <property type="protein sequence ID" value="MBO1903149.1"/>
    <property type="molecule type" value="Genomic_DNA"/>
</dbReference>
<feature type="domain" description="DNA primase/polymerase bifunctional N-terminal" evidence="2">
    <location>
        <begin position="24"/>
        <end position="189"/>
    </location>
</feature>
<dbReference type="SMART" id="SM00943">
    <property type="entry name" value="Prim-Pol"/>
    <property type="match status" value="1"/>
</dbReference>
<dbReference type="Pfam" id="PF09250">
    <property type="entry name" value="Prim-Pol"/>
    <property type="match status" value="1"/>
</dbReference>
<dbReference type="CDD" id="cd04859">
    <property type="entry name" value="Prim_Pol"/>
    <property type="match status" value="1"/>
</dbReference>
<evidence type="ECO:0000259" key="2">
    <source>
        <dbReference type="SMART" id="SM00943"/>
    </source>
</evidence>
<organism evidence="3 4">
    <name type="scientific">Leucobacter weissii</name>
    <dbReference type="NCBI Taxonomy" id="1983706"/>
    <lineage>
        <taxon>Bacteria</taxon>
        <taxon>Bacillati</taxon>
        <taxon>Actinomycetota</taxon>
        <taxon>Actinomycetes</taxon>
        <taxon>Micrococcales</taxon>
        <taxon>Microbacteriaceae</taxon>
        <taxon>Leucobacter</taxon>
    </lineage>
</organism>
<name>A0A939MLG6_9MICO</name>
<dbReference type="Pfam" id="PF08708">
    <property type="entry name" value="PriCT_1"/>
    <property type="match status" value="1"/>
</dbReference>
<protein>
    <submittedName>
        <fullName evidence="3">Bifunctional DNA primase/polymerase</fullName>
    </submittedName>
</protein>
<reference evidence="3" key="1">
    <citation type="submission" date="2021-03" db="EMBL/GenBank/DDBJ databases">
        <title>Leucobacter chromiisoli sp. nov., isolated from chromium-containing soil of chemical plant.</title>
        <authorList>
            <person name="Xu Z."/>
        </authorList>
    </citation>
    <scope>NUCLEOTIDE SEQUENCE</scope>
    <source>
        <strain evidence="3">S27</strain>
    </source>
</reference>
<evidence type="ECO:0000259" key="1">
    <source>
        <dbReference type="SMART" id="SM00942"/>
    </source>
</evidence>
<gene>
    <name evidence="3" type="ORF">J4H92_14490</name>
</gene>
<dbReference type="AlphaFoldDB" id="A0A939MLG6"/>
<evidence type="ECO:0000313" key="3">
    <source>
        <dbReference type="EMBL" id="MBO1903149.1"/>
    </source>
</evidence>
<dbReference type="Proteomes" id="UP000664382">
    <property type="component" value="Unassembled WGS sequence"/>
</dbReference>
<keyword evidence="4" id="KW-1185">Reference proteome</keyword>
<comment type="caution">
    <text evidence="3">The sequence shown here is derived from an EMBL/GenBank/DDBJ whole genome shotgun (WGS) entry which is preliminary data.</text>
</comment>
<dbReference type="SMART" id="SM00942">
    <property type="entry name" value="PriCT_1"/>
    <property type="match status" value="1"/>
</dbReference>
<dbReference type="SUPFAM" id="SSF56747">
    <property type="entry name" value="Prim-pol domain"/>
    <property type="match status" value="1"/>
</dbReference>
<evidence type="ECO:0000313" key="4">
    <source>
        <dbReference type="Proteomes" id="UP000664382"/>
    </source>
</evidence>
<feature type="domain" description="Primase C-terminal 1" evidence="1">
    <location>
        <begin position="214"/>
        <end position="277"/>
    </location>
</feature>
<accession>A0A939MLG6</accession>
<proteinExistence type="predicted"/>
<dbReference type="InterPro" id="IPR014820">
    <property type="entry name" value="PriCT_1"/>
</dbReference>
<sequence length="312" mass="33023">MSSPSRFTEAVRRMDAFWPLPDAAAAFAAAGVPVFPCAPGGKQPITRRGFHDATTDRTRVRAWWSRFPAANIGMPTGAASGVVVVDVDVHGVNGYEAFGRARRAGLVNGWETLVRSPTGGLHIYYPAGTGEQPSWQAGKAGIDFRGDRGYIIVPPSRRLVDGDGVLYRPTRFAAADGRLLDAGRLREFLDPKPPPRPRPSAAAADSEAMVGRLAAWVARRQEGERNAGLFWAACKLAENGMPRDDAFEVLGAAASQAGLAEREITTTVRSAYRAVGTTTSATSAVSGAGRGAGSQFRLSHPVVRAAPARGLS</sequence>
<dbReference type="RefSeq" id="WP_208098894.1">
    <property type="nucleotide sequence ID" value="NZ_JAGDYM010000017.1"/>
</dbReference>